<dbReference type="InterPro" id="IPR013094">
    <property type="entry name" value="AB_hydrolase_3"/>
</dbReference>
<sequence>MPELTPDLRKAHKLLTLMGDFMPPLDGRPEYVRHRDAYRRWSEQFPVPEGTDVAPAQGFDGLTVTTPASQPNRVVLYFHGGGYGEGAAHNHREIASRLATGAHAVVHLLDYPLAPEHPFPAAVDAVVDAYRKLLATGVSAHRIGVGGDSAGGGLTLALLVRLRELDVALPAAAVTVSPWTDMSLSGSSLKERSARDPFVSKEALAEFARRYLGEHDPTTPLASPLFADLSGLPPLLIEVGSEEVLLDDSRRLYQHARSAGVDVRIVVTDGAPHIWQHFGSFLPQARESLTRIADHFRTHIPG</sequence>
<evidence type="ECO:0000256" key="1">
    <source>
        <dbReference type="ARBA" id="ARBA00010515"/>
    </source>
</evidence>
<dbReference type="RefSeq" id="WP_143447139.1">
    <property type="nucleotide sequence ID" value="NZ_FWXV01000014.1"/>
</dbReference>
<dbReference type="OrthoDB" id="128186at2"/>
<evidence type="ECO:0000259" key="3">
    <source>
        <dbReference type="Pfam" id="PF07859"/>
    </source>
</evidence>
<dbReference type="Pfam" id="PF07859">
    <property type="entry name" value="Abhydrolase_3"/>
    <property type="match status" value="1"/>
</dbReference>
<evidence type="ECO:0000313" key="5">
    <source>
        <dbReference type="Proteomes" id="UP000192674"/>
    </source>
</evidence>
<evidence type="ECO:0000313" key="4">
    <source>
        <dbReference type="EMBL" id="SMD26447.1"/>
    </source>
</evidence>
<dbReference type="SUPFAM" id="SSF53474">
    <property type="entry name" value="alpha/beta-Hydrolases"/>
    <property type="match status" value="1"/>
</dbReference>
<dbReference type="EMBL" id="FWXV01000014">
    <property type="protein sequence ID" value="SMD26447.1"/>
    <property type="molecule type" value="Genomic_DNA"/>
</dbReference>
<keyword evidence="5" id="KW-1185">Reference proteome</keyword>
<dbReference type="PANTHER" id="PTHR48081:SF30">
    <property type="entry name" value="ACETYL-HYDROLASE LIPR-RELATED"/>
    <property type="match status" value="1"/>
</dbReference>
<dbReference type="InterPro" id="IPR050300">
    <property type="entry name" value="GDXG_lipolytic_enzyme"/>
</dbReference>
<dbReference type="InterPro" id="IPR029058">
    <property type="entry name" value="AB_hydrolase_fold"/>
</dbReference>
<organism evidence="4 5">
    <name type="scientific">Kibdelosporangium aridum</name>
    <dbReference type="NCBI Taxonomy" id="2030"/>
    <lineage>
        <taxon>Bacteria</taxon>
        <taxon>Bacillati</taxon>
        <taxon>Actinomycetota</taxon>
        <taxon>Actinomycetes</taxon>
        <taxon>Pseudonocardiales</taxon>
        <taxon>Pseudonocardiaceae</taxon>
        <taxon>Kibdelosporangium</taxon>
    </lineage>
</organism>
<gene>
    <name evidence="4" type="ORF">SAMN05661093_10030</name>
</gene>
<protein>
    <submittedName>
        <fullName evidence="4">Acetyl esterase/lipase</fullName>
    </submittedName>
</protein>
<dbReference type="GO" id="GO:0004806">
    <property type="term" value="F:triacylglycerol lipase activity"/>
    <property type="evidence" value="ECO:0007669"/>
    <property type="project" value="TreeGrafter"/>
</dbReference>
<dbReference type="Gene3D" id="3.40.50.1820">
    <property type="entry name" value="alpha/beta hydrolase"/>
    <property type="match status" value="1"/>
</dbReference>
<dbReference type="PANTHER" id="PTHR48081">
    <property type="entry name" value="AB HYDROLASE SUPERFAMILY PROTEIN C4A8.06C"/>
    <property type="match status" value="1"/>
</dbReference>
<dbReference type="AlphaFoldDB" id="A0A1W2FWW1"/>
<accession>A0A1W2FWW1</accession>
<evidence type="ECO:0000256" key="2">
    <source>
        <dbReference type="ARBA" id="ARBA00022801"/>
    </source>
</evidence>
<dbReference type="Proteomes" id="UP000192674">
    <property type="component" value="Unassembled WGS sequence"/>
</dbReference>
<name>A0A1W2FWW1_KIBAR</name>
<feature type="domain" description="Alpha/beta hydrolase fold-3" evidence="3">
    <location>
        <begin position="75"/>
        <end position="276"/>
    </location>
</feature>
<reference evidence="4 5" key="1">
    <citation type="submission" date="2017-04" db="EMBL/GenBank/DDBJ databases">
        <authorList>
            <person name="Afonso C.L."/>
            <person name="Miller P.J."/>
            <person name="Scott M.A."/>
            <person name="Spackman E."/>
            <person name="Goraichik I."/>
            <person name="Dimitrov K.M."/>
            <person name="Suarez D.L."/>
            <person name="Swayne D.E."/>
        </authorList>
    </citation>
    <scope>NUCLEOTIDE SEQUENCE [LARGE SCALE GENOMIC DNA]</scope>
    <source>
        <strain evidence="4 5">DSM 43828</strain>
    </source>
</reference>
<keyword evidence="2" id="KW-0378">Hydrolase</keyword>
<proteinExistence type="inferred from homology"/>
<comment type="similarity">
    <text evidence="1">Belongs to the 'GDXG' lipolytic enzyme family.</text>
</comment>